<evidence type="ECO:0000313" key="2">
    <source>
        <dbReference type="Proteomes" id="UP000272888"/>
    </source>
</evidence>
<dbReference type="EMBL" id="RAWB01000129">
    <property type="protein sequence ID" value="RKH59698.1"/>
    <property type="molecule type" value="Genomic_DNA"/>
</dbReference>
<gene>
    <name evidence="1" type="ORF">D7V93_14440</name>
</gene>
<dbReference type="Proteomes" id="UP000272888">
    <property type="component" value="Unassembled WGS sequence"/>
</dbReference>
<dbReference type="AlphaFoldDB" id="A0A3A8PUP7"/>
<proteinExistence type="predicted"/>
<accession>A0A3A8PUP7</accession>
<protein>
    <submittedName>
        <fullName evidence="1">DUF3261 domain-containing protein</fullName>
    </submittedName>
</protein>
<comment type="caution">
    <text evidence="1">The sequence shown here is derived from an EMBL/GenBank/DDBJ whole genome shotgun (WGS) entry which is preliminary data.</text>
</comment>
<sequence>MRRLSLLLALTGLVACTTARPRPAGPPAPTEPLPELRLKPAALGATVSLTQRLVFAHEADPGGPRSLEALLEVDPALMQLAGFAMGQRILTLRWNGAVLEEERDPRLPAQFQSGPVLRDVQLVYWPADAVRAALPAGWTLEDGPGQRTLSKDGREWVTVRYDGTPRWEGRTQLTNLSEHYRLTIDSRPADE</sequence>
<name>A0A3A8PUP7_9BACT</name>
<keyword evidence="2" id="KW-1185">Reference proteome</keyword>
<dbReference type="RefSeq" id="WP_120643972.1">
    <property type="nucleotide sequence ID" value="NZ_RAWB01000129.1"/>
</dbReference>
<dbReference type="Pfam" id="PF11659">
    <property type="entry name" value="DUF3261"/>
    <property type="match status" value="1"/>
</dbReference>
<organism evidence="1 2">
    <name type="scientific">Corallococcus llansteffanensis</name>
    <dbReference type="NCBI Taxonomy" id="2316731"/>
    <lineage>
        <taxon>Bacteria</taxon>
        <taxon>Pseudomonadati</taxon>
        <taxon>Myxococcota</taxon>
        <taxon>Myxococcia</taxon>
        <taxon>Myxococcales</taxon>
        <taxon>Cystobacterineae</taxon>
        <taxon>Myxococcaceae</taxon>
        <taxon>Corallococcus</taxon>
    </lineage>
</organism>
<dbReference type="PROSITE" id="PS51257">
    <property type="entry name" value="PROKAR_LIPOPROTEIN"/>
    <property type="match status" value="1"/>
</dbReference>
<dbReference type="InterPro" id="IPR021675">
    <property type="entry name" value="DUF3261"/>
</dbReference>
<evidence type="ECO:0000313" key="1">
    <source>
        <dbReference type="EMBL" id="RKH59698.1"/>
    </source>
</evidence>
<reference evidence="2" key="1">
    <citation type="submission" date="2018-09" db="EMBL/GenBank/DDBJ databases">
        <authorList>
            <person name="Livingstone P.G."/>
            <person name="Whitworth D.E."/>
        </authorList>
    </citation>
    <scope>NUCLEOTIDE SEQUENCE [LARGE SCALE GENOMIC DNA]</scope>
    <source>
        <strain evidence="2">CA051B</strain>
    </source>
</reference>